<feature type="compositionally biased region" description="Polar residues" evidence="1">
    <location>
        <begin position="298"/>
        <end position="310"/>
    </location>
</feature>
<comment type="caution">
    <text evidence="2">The sequence shown here is derived from an EMBL/GenBank/DDBJ whole genome shotgun (WGS) entry which is preliminary data.</text>
</comment>
<dbReference type="AlphaFoldDB" id="A0A812B6X8"/>
<reference evidence="2" key="1">
    <citation type="submission" date="2021-01" db="EMBL/GenBank/DDBJ databases">
        <authorList>
            <person name="Li R."/>
            <person name="Bekaert M."/>
        </authorList>
    </citation>
    <scope>NUCLEOTIDE SEQUENCE</scope>
    <source>
        <strain evidence="2">Farmed</strain>
    </source>
</reference>
<evidence type="ECO:0000313" key="2">
    <source>
        <dbReference type="EMBL" id="CAE1173308.1"/>
    </source>
</evidence>
<dbReference type="OrthoDB" id="6101411at2759"/>
<proteinExistence type="predicted"/>
<keyword evidence="3" id="KW-1185">Reference proteome</keyword>
<feature type="region of interest" description="Disordered" evidence="1">
    <location>
        <begin position="291"/>
        <end position="337"/>
    </location>
</feature>
<evidence type="ECO:0000256" key="1">
    <source>
        <dbReference type="SAM" id="MobiDB-lite"/>
    </source>
</evidence>
<dbReference type="EMBL" id="CAHIKZ030000419">
    <property type="protein sequence ID" value="CAE1173308.1"/>
    <property type="molecule type" value="Genomic_DNA"/>
</dbReference>
<evidence type="ECO:0000313" key="3">
    <source>
        <dbReference type="Proteomes" id="UP000597762"/>
    </source>
</evidence>
<name>A0A812B6X8_ACAPH</name>
<accession>A0A812B6X8</accession>
<organism evidence="2 3">
    <name type="scientific">Acanthosepion pharaonis</name>
    <name type="common">Pharaoh cuttlefish</name>
    <name type="synonym">Sepia pharaonis</name>
    <dbReference type="NCBI Taxonomy" id="158019"/>
    <lineage>
        <taxon>Eukaryota</taxon>
        <taxon>Metazoa</taxon>
        <taxon>Spiralia</taxon>
        <taxon>Lophotrochozoa</taxon>
        <taxon>Mollusca</taxon>
        <taxon>Cephalopoda</taxon>
        <taxon>Coleoidea</taxon>
        <taxon>Decapodiformes</taxon>
        <taxon>Sepiida</taxon>
        <taxon>Sepiina</taxon>
        <taxon>Sepiidae</taxon>
        <taxon>Acanthosepion</taxon>
    </lineage>
</organism>
<gene>
    <name evidence="2" type="ORF">SPHA_12563</name>
</gene>
<feature type="compositionally biased region" description="Polar residues" evidence="1">
    <location>
        <begin position="319"/>
        <end position="337"/>
    </location>
</feature>
<dbReference type="Proteomes" id="UP000597762">
    <property type="component" value="Unassembled WGS sequence"/>
</dbReference>
<sequence>MFYFFLFSSYGEDLPCALVVARLEELQRNQNILYNLVKPTKDNPNLIESNLKLANVLPKNRIYRMESVEEFHLFKEELLKRPLVLQCAVDGGPGITCMKWCPNLDCRIVRFSGDYIVLLNQNHPKILARLQMGLEVAERAMQRSQPFILTFTFNDVMERLYPTILREFDDLIGPKDIVNCHDGEIIIRYVQDNKGLHLKDAIKIKDMTFAFEDIDSLDMKVDTLRCAQARQRRSLPLDQGELVSVLKGWKFGDFDTSQDLVNAYAEISDGPSQLKTNDSVPHAIPPSYESAVLLPVSKPQQPSRQYGYSDSRNHPTKPISHNLSSEFQDRSMTSNSRKVIKPPQYLESEDYPYEVSNEYVNVGFYEDHDNGRQKHRYAAQYFHSDFENNHHTEMQLRNARGRWAL</sequence>
<protein>
    <submittedName>
        <fullName evidence="2">Uncharacterized protein</fullName>
    </submittedName>
</protein>